<dbReference type="InterPro" id="IPR014743">
    <property type="entry name" value="Cl-channel_core"/>
</dbReference>
<feature type="transmembrane region" description="Helical" evidence="10">
    <location>
        <begin position="214"/>
        <end position="232"/>
    </location>
</feature>
<feature type="compositionally biased region" description="Basic and acidic residues" evidence="9">
    <location>
        <begin position="688"/>
        <end position="698"/>
    </location>
</feature>
<feature type="compositionally biased region" description="Polar residues" evidence="9">
    <location>
        <begin position="663"/>
        <end position="680"/>
    </location>
</feature>
<dbReference type="GO" id="GO:0005247">
    <property type="term" value="F:voltage-gated chloride channel activity"/>
    <property type="evidence" value="ECO:0007669"/>
    <property type="project" value="TreeGrafter"/>
</dbReference>
<evidence type="ECO:0000256" key="8">
    <source>
        <dbReference type="ARBA" id="ARBA00023214"/>
    </source>
</evidence>
<feature type="region of interest" description="Disordered" evidence="9">
    <location>
        <begin position="799"/>
        <end position="818"/>
    </location>
</feature>
<keyword evidence="6" id="KW-0406">Ion transport</keyword>
<name>A0A9K3GGK3_9EUKA</name>
<comment type="caution">
    <text evidence="12">The sequence shown here is derived from an EMBL/GenBank/DDBJ whole genome shotgun (WGS) entry which is preliminary data.</text>
</comment>
<dbReference type="OrthoDB" id="4564at2759"/>
<evidence type="ECO:0000256" key="7">
    <source>
        <dbReference type="ARBA" id="ARBA00023136"/>
    </source>
</evidence>
<feature type="non-terminal residue" evidence="12">
    <location>
        <position position="1"/>
    </location>
</feature>
<evidence type="ECO:0000256" key="9">
    <source>
        <dbReference type="SAM" id="MobiDB-lite"/>
    </source>
</evidence>
<keyword evidence="8" id="KW-0868">Chloride</keyword>
<dbReference type="Proteomes" id="UP000265618">
    <property type="component" value="Unassembled WGS sequence"/>
</dbReference>
<feature type="compositionally biased region" description="Polar residues" evidence="9">
    <location>
        <begin position="483"/>
        <end position="493"/>
    </location>
</feature>
<feature type="transmembrane region" description="Helical" evidence="10">
    <location>
        <begin position="132"/>
        <end position="156"/>
    </location>
</feature>
<feature type="compositionally biased region" description="Basic and acidic residues" evidence="9">
    <location>
        <begin position="782"/>
        <end position="794"/>
    </location>
</feature>
<reference evidence="12 13" key="1">
    <citation type="journal article" date="2018" name="PLoS ONE">
        <title>The draft genome of Kipferlia bialata reveals reductive genome evolution in fornicate parasites.</title>
        <authorList>
            <person name="Tanifuji G."/>
            <person name="Takabayashi S."/>
            <person name="Kume K."/>
            <person name="Takagi M."/>
            <person name="Nakayama T."/>
            <person name="Kamikawa R."/>
            <person name="Inagaki Y."/>
            <person name="Hashimoto T."/>
        </authorList>
    </citation>
    <scope>NUCLEOTIDE SEQUENCE [LARGE SCALE GENOMIC DNA]</scope>
    <source>
        <strain evidence="12">NY0173</strain>
    </source>
</reference>
<dbReference type="InterPro" id="IPR046342">
    <property type="entry name" value="CBS_dom_sf"/>
</dbReference>
<feature type="transmembrane region" description="Helical" evidence="10">
    <location>
        <begin position="275"/>
        <end position="296"/>
    </location>
</feature>
<feature type="compositionally biased region" description="Basic and acidic residues" evidence="9">
    <location>
        <begin position="514"/>
        <end position="524"/>
    </location>
</feature>
<keyword evidence="2" id="KW-0813">Transport</keyword>
<feature type="compositionally biased region" description="Low complexity" evidence="9">
    <location>
        <begin position="699"/>
        <end position="710"/>
    </location>
</feature>
<dbReference type="Gene3D" id="1.10.3080.10">
    <property type="entry name" value="Clc chloride channel"/>
    <property type="match status" value="1"/>
</dbReference>
<evidence type="ECO:0000313" key="13">
    <source>
        <dbReference type="Proteomes" id="UP000265618"/>
    </source>
</evidence>
<dbReference type="InterPro" id="IPR000644">
    <property type="entry name" value="CBS_dom"/>
</dbReference>
<keyword evidence="4" id="KW-0677">Repeat</keyword>
<accession>A0A9K3GGK3</accession>
<sequence length="1152" mass="122859">YIRHFVNADEPDQVVFITELIEGDTLQYYLDLHHERYALRVKGRVHQMSGGSGIPELITLFDMGVPTSGTAASFFSYRSIVYKALSLVWAMGSGLVVGKEGPYVYMAVALTAQLALLRPFRRHFRHKSGASSLSAAVAAGVVSTFGAVFGGTLFSVEVSRHGGGIAALLNIVWCGSFAMIVVSQLDMTTLAHMFGTGTGADSDLGDTDFDTRELPLFALLGVGLGLLGWVYIKMYPPVNAFLRGLICERRLRMRISPCPCDNSSAWRDWNRLTLYARRTLAVVVVALLTTAISFGIPGLRLPSNLLVQGLFSGSLDGSGSGITEGGEGSWERVRDLLLLSAAYAVMHLLALCLPITVGFFTPMFVLGSVLGRAVGEALNLGNAALYSVIGAGGMCGSVTQTLSSAVIVIELVGTPFIATPVLVTIVFSVLTSRSLGVSMYEQIQRVKCLPDLHTLATISLPERRRLNTFAALSGDGTGTLSQSSFHNGSTFHSMHNGVQGEGKRRDLADLFTDPRHETAGKDDGEGTGPAPDVPDTVERQTGQTGEDTEPEGLVGVDAEAVTEMLSVNALTKYPSVVSRGLRRRYIFSTSVGEVAHTNPVCLRQRSTLAEMLDVVTRHTAVVLPVVNDSMQLVGEVRRQDVYILLLTSLRRLSVSLALANYGTQQHGGESTEGVYSTGDSKTGVVYHGDSHTTRHLSESDSSSDSDQSVSTGEGQGSELGFACIVPGASPLAEDGSDEGEAETETEGESTPEATPGADKGQAEGVPQDNALRQPVPVGSKGSCRDRERERDEADRDMTRALGDTHGSHSTHPQTSSLMSDPMLAHFRRYPRRTVAATVLLLPFLTFESSVMNTVFADMALVQAPNNSVIESGAGSKGDVHTDATGIPCGVDAQEDRAEGPGHSLPSLPPRVKVPLSDGLHVIGHAPVEVHPSLPLSSDPGAMHIVSGSQGYPHLSPRPHPTVQTSGAAHGVGRRGILPRMHPAGRVNVNARGKAELLRRIVGDSRRREEPCPCHTEGGIRLTRVPYPDTVLQGMLASIPHEGHFLPFLPRSSLMFTVDLLTTPGIEPDLSPFSILSHMPVASALRLCNLLGLDNAYIRDSHGRLVGTVLQGDLADLCQAASGFGACSNRCPNGRDILMGRGCVQCPRVQSIV</sequence>
<feature type="region of interest" description="Disordered" evidence="9">
    <location>
        <begin position="514"/>
        <end position="554"/>
    </location>
</feature>
<dbReference type="SUPFAM" id="SSF81340">
    <property type="entry name" value="Clc chloride channel"/>
    <property type="match status" value="1"/>
</dbReference>
<feature type="transmembrane region" description="Helical" evidence="10">
    <location>
        <begin position="162"/>
        <end position="183"/>
    </location>
</feature>
<feature type="transmembrane region" description="Helical" evidence="10">
    <location>
        <begin position="336"/>
        <end position="360"/>
    </location>
</feature>
<evidence type="ECO:0000259" key="11">
    <source>
        <dbReference type="Pfam" id="PF00571"/>
    </source>
</evidence>
<dbReference type="Gene3D" id="3.10.580.10">
    <property type="entry name" value="CBS-domain"/>
    <property type="match status" value="1"/>
</dbReference>
<feature type="compositionally biased region" description="Acidic residues" evidence="9">
    <location>
        <begin position="734"/>
        <end position="749"/>
    </location>
</feature>
<dbReference type="Pfam" id="PF00654">
    <property type="entry name" value="Voltage_CLC"/>
    <property type="match status" value="1"/>
</dbReference>
<dbReference type="PRINTS" id="PR00762">
    <property type="entry name" value="CLCHANNEL"/>
</dbReference>
<feature type="compositionally biased region" description="Polar residues" evidence="9">
    <location>
        <begin position="807"/>
        <end position="818"/>
    </location>
</feature>
<keyword evidence="7 10" id="KW-0472">Membrane</keyword>
<evidence type="ECO:0000313" key="12">
    <source>
        <dbReference type="EMBL" id="GIQ83159.1"/>
    </source>
</evidence>
<evidence type="ECO:0000256" key="4">
    <source>
        <dbReference type="ARBA" id="ARBA00022737"/>
    </source>
</evidence>
<keyword evidence="13" id="KW-1185">Reference proteome</keyword>
<evidence type="ECO:0000256" key="3">
    <source>
        <dbReference type="ARBA" id="ARBA00022692"/>
    </source>
</evidence>
<feature type="transmembrane region" description="Helical" evidence="10">
    <location>
        <begin position="80"/>
        <end position="97"/>
    </location>
</feature>
<comment type="subcellular location">
    <subcellularLocation>
        <location evidence="1">Membrane</location>
        <topology evidence="1">Multi-pass membrane protein</topology>
    </subcellularLocation>
</comment>
<dbReference type="SUPFAM" id="SSF54631">
    <property type="entry name" value="CBS-domain pair"/>
    <property type="match status" value="1"/>
</dbReference>
<proteinExistence type="predicted"/>
<dbReference type="CDD" id="cd02205">
    <property type="entry name" value="CBS_pair_SF"/>
    <property type="match status" value="1"/>
</dbReference>
<dbReference type="PANTHER" id="PTHR45720">
    <property type="entry name" value="CHLORIDE CHANNEL PROTEIN 2"/>
    <property type="match status" value="1"/>
</dbReference>
<dbReference type="AlphaFoldDB" id="A0A9K3GGK3"/>
<evidence type="ECO:0000256" key="1">
    <source>
        <dbReference type="ARBA" id="ARBA00004141"/>
    </source>
</evidence>
<evidence type="ECO:0000256" key="6">
    <source>
        <dbReference type="ARBA" id="ARBA00023065"/>
    </source>
</evidence>
<evidence type="ECO:0000256" key="2">
    <source>
        <dbReference type="ARBA" id="ARBA00022448"/>
    </source>
</evidence>
<feature type="region of interest" description="Disordered" evidence="9">
    <location>
        <begin position="952"/>
        <end position="979"/>
    </location>
</feature>
<feature type="transmembrane region" description="Helical" evidence="10">
    <location>
        <begin position="405"/>
        <end position="430"/>
    </location>
</feature>
<keyword evidence="5 10" id="KW-1133">Transmembrane helix</keyword>
<gene>
    <name evidence="12" type="ORF">KIPB_004434</name>
</gene>
<protein>
    <submittedName>
        <fullName evidence="12">Chloride channel, voltage gated</fullName>
    </submittedName>
</protein>
<evidence type="ECO:0000256" key="5">
    <source>
        <dbReference type="ARBA" id="ARBA00022989"/>
    </source>
</evidence>
<dbReference type="EMBL" id="BDIP01000948">
    <property type="protein sequence ID" value="GIQ83159.1"/>
    <property type="molecule type" value="Genomic_DNA"/>
</dbReference>
<dbReference type="PANTHER" id="PTHR45720:SF10">
    <property type="entry name" value="CHLORIDE CHANNEL PROTEIN 2"/>
    <property type="match status" value="1"/>
</dbReference>
<dbReference type="GO" id="GO:0016020">
    <property type="term" value="C:membrane"/>
    <property type="evidence" value="ECO:0007669"/>
    <property type="project" value="UniProtKB-SubCell"/>
</dbReference>
<dbReference type="InterPro" id="IPR050970">
    <property type="entry name" value="Cl_channel_volt-gated"/>
</dbReference>
<evidence type="ECO:0000256" key="10">
    <source>
        <dbReference type="SAM" id="Phobius"/>
    </source>
</evidence>
<feature type="region of interest" description="Disordered" evidence="9">
    <location>
        <begin position="663"/>
        <end position="794"/>
    </location>
</feature>
<keyword evidence="3 10" id="KW-0812">Transmembrane</keyword>
<feature type="domain" description="CBS" evidence="11">
    <location>
        <begin position="591"/>
        <end position="641"/>
    </location>
</feature>
<dbReference type="InterPro" id="IPR001807">
    <property type="entry name" value="ClC"/>
</dbReference>
<feature type="region of interest" description="Disordered" evidence="9">
    <location>
        <begin position="483"/>
        <end position="502"/>
    </location>
</feature>
<dbReference type="Pfam" id="PF00571">
    <property type="entry name" value="CBS"/>
    <property type="match status" value="1"/>
</dbReference>
<feature type="transmembrane region" description="Helical" evidence="10">
    <location>
        <begin position="380"/>
        <end position="398"/>
    </location>
</feature>
<organism evidence="12 13">
    <name type="scientific">Kipferlia bialata</name>
    <dbReference type="NCBI Taxonomy" id="797122"/>
    <lineage>
        <taxon>Eukaryota</taxon>
        <taxon>Metamonada</taxon>
        <taxon>Carpediemonas-like organisms</taxon>
        <taxon>Kipferlia</taxon>
    </lineage>
</organism>